<keyword evidence="1 3" id="KW-0547">Nucleotide-binding</keyword>
<dbReference type="InterPro" id="IPR002543">
    <property type="entry name" value="FtsK_dom"/>
</dbReference>
<evidence type="ECO:0000313" key="7">
    <source>
        <dbReference type="Proteomes" id="UP000217465"/>
    </source>
</evidence>
<dbReference type="InterPro" id="IPR027417">
    <property type="entry name" value="P-loop_NTPase"/>
</dbReference>
<feature type="transmembrane region" description="Helical" evidence="4">
    <location>
        <begin position="54"/>
        <end position="74"/>
    </location>
</feature>
<dbReference type="Pfam" id="PF01580">
    <property type="entry name" value="FtsK_SpoIIIE"/>
    <property type="match status" value="1"/>
</dbReference>
<feature type="transmembrane region" description="Helical" evidence="4">
    <location>
        <begin position="20"/>
        <end position="42"/>
    </location>
</feature>
<sequence length="543" mass="63315">MAVLRSLFTYRGIRIRPYFIYIPIFFEIIYSLPLVGGLGYFVYLNLDRIMGLDYVFIGFIVLLLLIIYPFVHLLRRYLEKRFLFFKKIQRLHDMAFYLTEQRYIIEKKKKTQKGVKVKFKFPKIYIKQNRYDMLLYFQMQGSRFQDKFSALDKELEKTFFMDCMERLSEERFLVYKLAYSAFLNRIHARDVSYVEGKGLQLMKNLYWDMVHDPHLLVVGGTGGGKTVFLREVLTGLLPNATFQIGDPKRADFVTLADLPALKDRVVFEIDDILGMVENNVLIMNNRYDHMREIVKKEKRKEMGSFVEFDMKAHFIMIDEGNALVNSMDYSSRDRYMMAMTQLLLKGRQCGVFVCLAMQKPSSDDLPTKFRSNMMHHISLGRLDDTGYQMTFGDENKNKDFKYVKYLGGKRVYGRGYSAVVGEVAQEFYSPLISKDYNFYDVIAGLPFIPNEYDPNETGQAVKVYSRQDILKIMKEEFSDIEVTEGLVRKAIEELKKSEFPLTVIDGNKVISSSDLDAVTDLISERFATGNDYSLIIDQLIASM</sequence>
<gene>
    <name evidence="6" type="primary">ftsK_2</name>
    <name evidence="6" type="ORF">A9Y57_01948</name>
</gene>
<keyword evidence="4" id="KW-1133">Transmembrane helix</keyword>
<dbReference type="PROSITE" id="PS50901">
    <property type="entry name" value="FTSK"/>
    <property type="match status" value="1"/>
</dbReference>
<feature type="domain" description="FtsK" evidence="5">
    <location>
        <begin position="202"/>
        <end position="388"/>
    </location>
</feature>
<dbReference type="PANTHER" id="PTHR22683:SF47">
    <property type="entry name" value="FTSK DOMAIN-CONTAINING PROTEIN YDCQ"/>
    <property type="match status" value="1"/>
</dbReference>
<reference evidence="6 7" key="1">
    <citation type="submission" date="2016-06" db="EMBL/GenBank/DDBJ databases">
        <authorList>
            <person name="Haines A.N."/>
            <person name="Council K.R."/>
        </authorList>
    </citation>
    <scope>NUCLEOTIDE SEQUENCE [LARGE SCALE GENOMIC DNA]</scope>
    <source>
        <strain evidence="6 7">SP158-29</strain>
    </source>
</reference>
<accession>A0A854W5H3</accession>
<name>A0A854W5H3_9STRE</name>
<dbReference type="GO" id="GO:0005524">
    <property type="term" value="F:ATP binding"/>
    <property type="evidence" value="ECO:0007669"/>
    <property type="project" value="UniProtKB-UniRule"/>
</dbReference>
<dbReference type="Gene3D" id="3.40.50.300">
    <property type="entry name" value="P-loop containing nucleotide triphosphate hydrolases"/>
    <property type="match status" value="1"/>
</dbReference>
<dbReference type="SUPFAM" id="SSF52540">
    <property type="entry name" value="P-loop containing nucleoside triphosphate hydrolases"/>
    <property type="match status" value="1"/>
</dbReference>
<keyword evidence="4" id="KW-0472">Membrane</keyword>
<dbReference type="Proteomes" id="UP000217465">
    <property type="component" value="Unassembled WGS sequence"/>
</dbReference>
<evidence type="ECO:0000256" key="1">
    <source>
        <dbReference type="ARBA" id="ARBA00022741"/>
    </source>
</evidence>
<evidence type="ECO:0000256" key="4">
    <source>
        <dbReference type="SAM" id="Phobius"/>
    </source>
</evidence>
<keyword evidence="2 3" id="KW-0067">ATP-binding</keyword>
<evidence type="ECO:0000256" key="3">
    <source>
        <dbReference type="PROSITE-ProRule" id="PRU00289"/>
    </source>
</evidence>
<keyword evidence="4" id="KW-0812">Transmembrane</keyword>
<comment type="caution">
    <text evidence="6">The sequence shown here is derived from an EMBL/GenBank/DDBJ whole genome shotgun (WGS) entry which is preliminary data.</text>
</comment>
<protein>
    <submittedName>
        <fullName evidence="6">DNA translocase FtsK</fullName>
    </submittedName>
</protein>
<proteinExistence type="predicted"/>
<organism evidence="6 7">
    <name type="scientific">Streptococcus parauberis</name>
    <dbReference type="NCBI Taxonomy" id="1348"/>
    <lineage>
        <taxon>Bacteria</taxon>
        <taxon>Bacillati</taxon>
        <taxon>Bacillota</taxon>
        <taxon>Bacilli</taxon>
        <taxon>Lactobacillales</taxon>
        <taxon>Streptococcaceae</taxon>
        <taxon>Streptococcus</taxon>
    </lineage>
</organism>
<dbReference type="RefSeq" id="WP_096633934.1">
    <property type="nucleotide sequence ID" value="NZ_NSGR01000010.1"/>
</dbReference>
<dbReference type="PANTHER" id="PTHR22683">
    <property type="entry name" value="SPORULATION PROTEIN RELATED"/>
    <property type="match status" value="1"/>
</dbReference>
<dbReference type="GO" id="GO:0003677">
    <property type="term" value="F:DNA binding"/>
    <property type="evidence" value="ECO:0007669"/>
    <property type="project" value="InterPro"/>
</dbReference>
<feature type="binding site" evidence="3">
    <location>
        <begin position="219"/>
        <end position="226"/>
    </location>
    <ligand>
        <name>ATP</name>
        <dbReference type="ChEBI" id="CHEBI:30616"/>
    </ligand>
</feature>
<dbReference type="InterPro" id="IPR050206">
    <property type="entry name" value="FtsK/SpoIIIE/SftA"/>
</dbReference>
<dbReference type="EMBL" id="NSGR01000010">
    <property type="protein sequence ID" value="PCH10658.1"/>
    <property type="molecule type" value="Genomic_DNA"/>
</dbReference>
<dbReference type="AlphaFoldDB" id="A0A854W5H3"/>
<evidence type="ECO:0000313" key="6">
    <source>
        <dbReference type="EMBL" id="PCH10658.1"/>
    </source>
</evidence>
<evidence type="ECO:0000256" key="2">
    <source>
        <dbReference type="ARBA" id="ARBA00022840"/>
    </source>
</evidence>
<evidence type="ECO:0000259" key="5">
    <source>
        <dbReference type="PROSITE" id="PS50901"/>
    </source>
</evidence>